<accession>A0A068Q5M7</accession>
<feature type="transmembrane region" description="Helical" evidence="1">
    <location>
        <begin position="104"/>
        <end position="125"/>
    </location>
</feature>
<protein>
    <submittedName>
        <fullName evidence="2">Uncharacterized protein</fullName>
    </submittedName>
</protein>
<keyword evidence="1" id="KW-1133">Transmembrane helix</keyword>
<dbReference type="AlphaFoldDB" id="A0A068Q5M7"/>
<dbReference type="EMBL" id="AB905437">
    <property type="protein sequence ID" value="BAP15786.1"/>
    <property type="molecule type" value="Genomic_DNA"/>
</dbReference>
<organism evidence="2">
    <name type="scientific">Streptomyces rochei</name>
    <name type="common">Streptomyces parvullus</name>
    <dbReference type="NCBI Taxonomy" id="1928"/>
    <lineage>
        <taxon>Bacteria</taxon>
        <taxon>Bacillati</taxon>
        <taxon>Actinomycetota</taxon>
        <taxon>Actinomycetes</taxon>
        <taxon>Kitasatosporales</taxon>
        <taxon>Streptomycetaceae</taxon>
        <taxon>Streptomyces</taxon>
        <taxon>Streptomyces rochei group</taxon>
    </lineage>
</organism>
<name>A0A068Q5M7_STRRO</name>
<geneLocation type="plasmid" evidence="2">
    <name>pSLA2-S</name>
</geneLocation>
<reference evidence="2" key="1">
    <citation type="journal article" date="1994" name="J. Antibiot.">
        <title>Isolation and characterization of linear plasmids from lankacidin-producing Streptomyces species.</title>
        <authorList>
            <person name="Kinashi H."/>
            <person name="Mori E."/>
            <person name="Hatani A."/>
            <person name="Nimi O."/>
        </authorList>
    </citation>
    <scope>NUCLEOTIDE SEQUENCE</scope>
    <source>
        <strain evidence="2">7434AN4</strain>
        <plasmid evidence="2">pSLA2-S</plasmid>
    </source>
</reference>
<keyword evidence="2" id="KW-0614">Plasmid</keyword>
<gene>
    <name evidence="2" type="primary">pSLA2-S.02</name>
</gene>
<reference evidence="2" key="2">
    <citation type="submission" date="2014-01" db="EMBL/GenBank/DDBJ databases">
        <authorList>
            <person name="Takahama Y."/>
            <person name="Yang Y."/>
            <person name="Arakawa K."/>
            <person name="Kinashi H."/>
        </authorList>
    </citation>
    <scope>NUCLEOTIDE SEQUENCE</scope>
    <source>
        <strain evidence="2">7434AN4</strain>
        <plasmid evidence="2">pSLA2-S</plasmid>
    </source>
</reference>
<evidence type="ECO:0000313" key="2">
    <source>
        <dbReference type="EMBL" id="BAP15786.1"/>
    </source>
</evidence>
<keyword evidence="1" id="KW-0812">Transmembrane</keyword>
<feature type="transmembrane region" description="Helical" evidence="1">
    <location>
        <begin position="80"/>
        <end position="98"/>
    </location>
</feature>
<keyword evidence="1" id="KW-0472">Membrane</keyword>
<evidence type="ECO:0000256" key="1">
    <source>
        <dbReference type="SAM" id="Phobius"/>
    </source>
</evidence>
<sequence>MVDVSSRVWERQLPLNTRLDEVNGWSRFSNRPAITRSPDGTWGFSMGVEPFPTARVAVTDPVSPSSDTTPVYGRFAMPHALVITTCIVTAAFLAPRAMTVSEVLMLIAGAGGTGAAVVIAVVTGSRSVGRIGRLMRAYLNSGN</sequence>
<proteinExistence type="predicted"/>